<dbReference type="AlphaFoldDB" id="A0A645GBC2"/>
<comment type="caution">
    <text evidence="1">The sequence shown here is derived from an EMBL/GenBank/DDBJ whole genome shotgun (WGS) entry which is preliminary data.</text>
</comment>
<proteinExistence type="predicted"/>
<accession>A0A645GBC2</accession>
<protein>
    <submittedName>
        <fullName evidence="1">Uncharacterized protein</fullName>
    </submittedName>
</protein>
<name>A0A645GBC2_9ZZZZ</name>
<gene>
    <name evidence="1" type="ORF">SDC9_168562</name>
</gene>
<dbReference type="EMBL" id="VSSQ01069104">
    <property type="protein sequence ID" value="MPN21183.1"/>
    <property type="molecule type" value="Genomic_DNA"/>
</dbReference>
<organism evidence="1">
    <name type="scientific">bioreactor metagenome</name>
    <dbReference type="NCBI Taxonomy" id="1076179"/>
    <lineage>
        <taxon>unclassified sequences</taxon>
        <taxon>metagenomes</taxon>
        <taxon>ecological metagenomes</taxon>
    </lineage>
</organism>
<evidence type="ECO:0000313" key="1">
    <source>
        <dbReference type="EMBL" id="MPN21183.1"/>
    </source>
</evidence>
<sequence length="158" mass="19075">MKKLLKTIILEAKLNEKDQINATPKSLYDNEELVAKIYKALDDYYSQLTPSERIEVYDFFEKVNGSAHSYFEHEFEFDPSDVFIHKSLKYFYKNNVIYLIKLFLSEENSIEDMFEFLDKLCTNGFEWRNVDQIYDDQIHYFFDDHIKKVKQVIIHNKN</sequence>
<reference evidence="1" key="1">
    <citation type="submission" date="2019-08" db="EMBL/GenBank/DDBJ databases">
        <authorList>
            <person name="Kucharzyk K."/>
            <person name="Murdoch R.W."/>
            <person name="Higgins S."/>
            <person name="Loffler F."/>
        </authorList>
    </citation>
    <scope>NUCLEOTIDE SEQUENCE</scope>
</reference>